<keyword evidence="2" id="KW-1185">Reference proteome</keyword>
<dbReference type="RefSeq" id="WP_323272688.1">
    <property type="nucleotide sequence ID" value="NZ_JAYGHT010000132.1"/>
</dbReference>
<dbReference type="Proteomes" id="UP001301728">
    <property type="component" value="Unassembled WGS sequence"/>
</dbReference>
<reference evidence="1 2" key="1">
    <citation type="submission" date="2023-12" db="EMBL/GenBank/DDBJ databases">
        <title>Baltic Sea Cyanobacteria.</title>
        <authorList>
            <person name="Delbaje E."/>
            <person name="Fewer D.P."/>
            <person name="Shishido T.K."/>
        </authorList>
    </citation>
    <scope>NUCLEOTIDE SEQUENCE [LARGE SCALE GENOMIC DNA]</scope>
    <source>
        <strain evidence="1 2">CCNP 1315</strain>
    </source>
</reference>
<evidence type="ECO:0000313" key="1">
    <source>
        <dbReference type="EMBL" id="MEA5521417.1"/>
    </source>
</evidence>
<organism evidence="1 2">
    <name type="scientific">Limnoraphis robusta CCNP1315</name>
    <dbReference type="NCBI Taxonomy" id="3110306"/>
    <lineage>
        <taxon>Bacteria</taxon>
        <taxon>Bacillati</taxon>
        <taxon>Cyanobacteriota</taxon>
        <taxon>Cyanophyceae</taxon>
        <taxon>Oscillatoriophycideae</taxon>
        <taxon>Oscillatoriales</taxon>
        <taxon>Sirenicapillariaceae</taxon>
        <taxon>Limnoraphis</taxon>
    </lineage>
</organism>
<sequence>MIKKEFWLSCGTIIALSLGIALPLKPAIGQSSTAVPIRMIALVSHQGNNRIALFHVPDSDPYSTSAYGGKLTRYDVHIAKMFEITRHECSKEYFDWRGISWEYSIDNGQREVGTLTISCQQAYQVANAYSLGQTESTEILYYKARNTVSIPILDITGDKVDRWKSFVRSL</sequence>
<gene>
    <name evidence="1" type="ORF">VB854_20985</name>
</gene>
<protein>
    <submittedName>
        <fullName evidence="1">Uncharacterized protein</fullName>
    </submittedName>
</protein>
<comment type="caution">
    <text evidence="1">The sequence shown here is derived from an EMBL/GenBank/DDBJ whole genome shotgun (WGS) entry which is preliminary data.</text>
</comment>
<name>A0ABU5U2J9_9CYAN</name>
<evidence type="ECO:0000313" key="2">
    <source>
        <dbReference type="Proteomes" id="UP001301728"/>
    </source>
</evidence>
<proteinExistence type="predicted"/>
<dbReference type="EMBL" id="JAYGHT010000132">
    <property type="protein sequence ID" value="MEA5521417.1"/>
    <property type="molecule type" value="Genomic_DNA"/>
</dbReference>
<accession>A0ABU5U2J9</accession>